<feature type="domain" description="Protein kinase" evidence="1">
    <location>
        <begin position="19"/>
        <end position="284"/>
    </location>
</feature>
<dbReference type="PROSITE" id="PS50011">
    <property type="entry name" value="PROTEIN_KINASE_DOM"/>
    <property type="match status" value="1"/>
</dbReference>
<evidence type="ECO:0000313" key="2">
    <source>
        <dbReference type="EMBL" id="CAE0612633.1"/>
    </source>
</evidence>
<dbReference type="SMART" id="SM00220">
    <property type="entry name" value="S_TKc"/>
    <property type="match status" value="1"/>
</dbReference>
<dbReference type="GO" id="GO:0005524">
    <property type="term" value="F:ATP binding"/>
    <property type="evidence" value="ECO:0007669"/>
    <property type="project" value="InterPro"/>
</dbReference>
<dbReference type="SUPFAM" id="SSF56112">
    <property type="entry name" value="Protein kinase-like (PK-like)"/>
    <property type="match status" value="1"/>
</dbReference>
<protein>
    <recommendedName>
        <fullName evidence="1">Protein kinase domain-containing protein</fullName>
    </recommendedName>
</protein>
<dbReference type="InterPro" id="IPR000719">
    <property type="entry name" value="Prot_kinase_dom"/>
</dbReference>
<proteinExistence type="predicted"/>
<evidence type="ECO:0000259" key="1">
    <source>
        <dbReference type="PROSITE" id="PS50011"/>
    </source>
</evidence>
<dbReference type="GO" id="GO:0004674">
    <property type="term" value="F:protein serine/threonine kinase activity"/>
    <property type="evidence" value="ECO:0007669"/>
    <property type="project" value="InterPro"/>
</dbReference>
<dbReference type="GO" id="GO:0005737">
    <property type="term" value="C:cytoplasm"/>
    <property type="evidence" value="ECO:0007669"/>
    <property type="project" value="TreeGrafter"/>
</dbReference>
<accession>A0A7S3UF56</accession>
<dbReference type="EMBL" id="HBIS01007312">
    <property type="protein sequence ID" value="CAE0612633.1"/>
    <property type="molecule type" value="Transcribed_RNA"/>
</dbReference>
<dbReference type="Pfam" id="PF00069">
    <property type="entry name" value="Pkinase"/>
    <property type="match status" value="1"/>
</dbReference>
<reference evidence="2" key="1">
    <citation type="submission" date="2021-01" db="EMBL/GenBank/DDBJ databases">
        <authorList>
            <person name="Corre E."/>
            <person name="Pelletier E."/>
            <person name="Niang G."/>
            <person name="Scheremetjew M."/>
            <person name="Finn R."/>
            <person name="Kale V."/>
            <person name="Holt S."/>
            <person name="Cochrane G."/>
            <person name="Meng A."/>
            <person name="Brown T."/>
            <person name="Cohen L."/>
        </authorList>
    </citation>
    <scope>NUCLEOTIDE SEQUENCE</scope>
    <source>
        <strain evidence="2">CCMP1897</strain>
    </source>
</reference>
<dbReference type="GO" id="GO:0010506">
    <property type="term" value="P:regulation of autophagy"/>
    <property type="evidence" value="ECO:0007669"/>
    <property type="project" value="InterPro"/>
</dbReference>
<dbReference type="Gene3D" id="1.10.510.10">
    <property type="entry name" value="Transferase(Phosphotransferase) domain 1"/>
    <property type="match status" value="1"/>
</dbReference>
<dbReference type="PANTHER" id="PTHR24348">
    <property type="entry name" value="SERINE/THREONINE-PROTEIN KINASE UNC-51-RELATED"/>
    <property type="match status" value="1"/>
</dbReference>
<name>A0A7S3UF56_9CHLO</name>
<dbReference type="InterPro" id="IPR045269">
    <property type="entry name" value="Atg1-like"/>
</dbReference>
<dbReference type="InterPro" id="IPR008271">
    <property type="entry name" value="Ser/Thr_kinase_AS"/>
</dbReference>
<dbReference type="PROSITE" id="PS00108">
    <property type="entry name" value="PROTEIN_KINASE_ST"/>
    <property type="match status" value="1"/>
</dbReference>
<sequence>MAVRVPSIPSGTKMGGGRYVVVRELNRGGVAVVYKGIDGETGEKVALKVLELGPVEAADMVKGRVEREIRHLAEVRHENIVSLLNVFVDGDQLVIVLELIEGYDLLEVLNRKDGVLAEDQARHYFLQLLSGVEFMHEHHKICHRDLKPENCMIELKTDKLKIIDLGLSKRLQSARTLGVGTPGYMAPELLHVGNNTVGQYDASLADVWSLGSTLYLMTTGFQAWEDPNHPKDISKTLYNCIAGRYRKLPPHLQNTALADLLKKMLVPSPYERLTLQAVREHEWVSG</sequence>
<dbReference type="AlphaFoldDB" id="A0A7S3UF56"/>
<dbReference type="InterPro" id="IPR011009">
    <property type="entry name" value="Kinase-like_dom_sf"/>
</dbReference>
<gene>
    <name evidence="2" type="ORF">PSAL00342_LOCUS6532</name>
</gene>
<organism evidence="2">
    <name type="scientific">Picocystis salinarum</name>
    <dbReference type="NCBI Taxonomy" id="88271"/>
    <lineage>
        <taxon>Eukaryota</taxon>
        <taxon>Viridiplantae</taxon>
        <taxon>Chlorophyta</taxon>
        <taxon>Picocystophyceae</taxon>
        <taxon>Picocystales</taxon>
        <taxon>Picocystaceae</taxon>
        <taxon>Picocystis</taxon>
    </lineage>
</organism>